<evidence type="ECO:0000313" key="2">
    <source>
        <dbReference type="EMBL" id="PQM45217.1"/>
    </source>
</evidence>
<evidence type="ECO:0000256" key="1">
    <source>
        <dbReference type="SAM" id="MobiDB-lite"/>
    </source>
</evidence>
<reference evidence="2 3" key="1">
    <citation type="journal article" date="2017" name="Int. J. Syst. Evol. Microbiol.">
        <title>Mycobacterium talmoniae sp. nov., a slowly growing mycobacterium isolated from human respiratory samples.</title>
        <authorList>
            <person name="Davidson R.M."/>
            <person name="DeGroote M.A."/>
            <person name="Marola J.L."/>
            <person name="Buss S."/>
            <person name="Jones V."/>
            <person name="McNeil M.R."/>
            <person name="Freifeld A.G."/>
            <person name="Elaine Epperson L."/>
            <person name="Hasan N.A."/>
            <person name="Jackson M."/>
            <person name="Iwen P.C."/>
            <person name="Salfinger M."/>
            <person name="Strong M."/>
        </authorList>
    </citation>
    <scope>NUCLEOTIDE SEQUENCE [LARGE SCALE GENOMIC DNA]</scope>
    <source>
        <strain evidence="2 3">ATCC BAA-2683</strain>
    </source>
</reference>
<gene>
    <name evidence="2" type="ORF">C1Y40_04643</name>
</gene>
<proteinExistence type="predicted"/>
<dbReference type="Proteomes" id="UP000238296">
    <property type="component" value="Unassembled WGS sequence"/>
</dbReference>
<evidence type="ECO:0000313" key="3">
    <source>
        <dbReference type="Proteomes" id="UP000238296"/>
    </source>
</evidence>
<sequence>MHIHGMQVQPKDFPDFINQTREQADRRQGMTDQHAIPFNVFGK</sequence>
<comment type="caution">
    <text evidence="2">The sequence shown here is derived from an EMBL/GenBank/DDBJ whole genome shotgun (WGS) entry which is preliminary data.</text>
</comment>
<dbReference type="EMBL" id="PPEA01000660">
    <property type="protein sequence ID" value="PQM45217.1"/>
    <property type="molecule type" value="Genomic_DNA"/>
</dbReference>
<feature type="region of interest" description="Disordered" evidence="1">
    <location>
        <begin position="20"/>
        <end position="43"/>
    </location>
</feature>
<protein>
    <submittedName>
        <fullName evidence="2">Uncharacterized protein</fullName>
    </submittedName>
</protein>
<name>A0A2S8BEV7_9MYCO</name>
<accession>A0A2S8BEV7</accession>
<organism evidence="2 3">
    <name type="scientific">Mycobacterium talmoniae</name>
    <dbReference type="NCBI Taxonomy" id="1858794"/>
    <lineage>
        <taxon>Bacteria</taxon>
        <taxon>Bacillati</taxon>
        <taxon>Actinomycetota</taxon>
        <taxon>Actinomycetes</taxon>
        <taxon>Mycobacteriales</taxon>
        <taxon>Mycobacteriaceae</taxon>
        <taxon>Mycobacterium</taxon>
    </lineage>
</organism>
<dbReference type="AlphaFoldDB" id="A0A2S8BEV7"/>